<dbReference type="RefSeq" id="WP_186833673.1">
    <property type="nucleotide sequence ID" value="NZ_JAEQMG010000013.1"/>
</dbReference>
<dbReference type="AlphaFoldDB" id="A0A934WQA1"/>
<dbReference type="EMBL" id="JAEQMG010000013">
    <property type="protein sequence ID" value="MBK6087233.1"/>
    <property type="molecule type" value="Genomic_DNA"/>
</dbReference>
<dbReference type="Proteomes" id="UP000633365">
    <property type="component" value="Unassembled WGS sequence"/>
</dbReference>
<gene>
    <name evidence="1" type="ORF">JKK62_00930</name>
</gene>
<reference evidence="1" key="1">
    <citation type="submission" date="2021-01" db="EMBL/GenBank/DDBJ databases">
        <title>Genome public.</title>
        <authorList>
            <person name="Liu C."/>
            <person name="Sun Q."/>
        </authorList>
    </citation>
    <scope>NUCLEOTIDE SEQUENCE</scope>
    <source>
        <strain evidence="1">M6</strain>
    </source>
</reference>
<accession>A0A934WQA1</accession>
<protein>
    <submittedName>
        <fullName evidence="1">Transposon-encoded TnpW family protein</fullName>
    </submittedName>
</protein>
<name>A0A934WQA1_9FIRM</name>
<comment type="caution">
    <text evidence="1">The sequence shown here is derived from an EMBL/GenBank/DDBJ whole genome shotgun (WGS) entry which is preliminary data.</text>
</comment>
<proteinExistence type="predicted"/>
<organism evidence="1 2">
    <name type="scientific">Ruminococcus difficilis</name>
    <dbReference type="NCBI Taxonomy" id="2763069"/>
    <lineage>
        <taxon>Bacteria</taxon>
        <taxon>Bacillati</taxon>
        <taxon>Bacillota</taxon>
        <taxon>Clostridia</taxon>
        <taxon>Eubacteriales</taxon>
        <taxon>Oscillospiraceae</taxon>
        <taxon>Ruminococcus</taxon>
    </lineage>
</organism>
<keyword evidence="2" id="KW-1185">Reference proteome</keyword>
<sequence>MENRNSSYSVRIGNTTFIVCVKQSETAQKPIEKVFKDMCRHEIAGGFFSDKFDLEKLQKTS</sequence>
<evidence type="ECO:0000313" key="2">
    <source>
        <dbReference type="Proteomes" id="UP000633365"/>
    </source>
</evidence>
<evidence type="ECO:0000313" key="1">
    <source>
        <dbReference type="EMBL" id="MBK6087233.1"/>
    </source>
</evidence>